<proteinExistence type="predicted"/>
<accession>A0A8A4ZFV2</accession>
<feature type="DNA-binding region" description="H-T-H motif" evidence="4">
    <location>
        <begin position="29"/>
        <end position="48"/>
    </location>
</feature>
<dbReference type="InterPro" id="IPR050109">
    <property type="entry name" value="HTH-type_TetR-like_transc_reg"/>
</dbReference>
<name>A0A8A4ZFV2_9MICO</name>
<organism evidence="6 7">
    <name type="scientific">Pengzhenrongella sicca</name>
    <dbReference type="NCBI Taxonomy" id="2819238"/>
    <lineage>
        <taxon>Bacteria</taxon>
        <taxon>Bacillati</taxon>
        <taxon>Actinomycetota</taxon>
        <taxon>Actinomycetes</taxon>
        <taxon>Micrococcales</taxon>
        <taxon>Pengzhenrongella</taxon>
    </lineage>
</organism>
<feature type="domain" description="HTH tetR-type" evidence="5">
    <location>
        <begin position="6"/>
        <end position="66"/>
    </location>
</feature>
<keyword evidence="1" id="KW-0805">Transcription regulation</keyword>
<evidence type="ECO:0000313" key="6">
    <source>
        <dbReference type="EMBL" id="QTE29367.1"/>
    </source>
</evidence>
<dbReference type="SUPFAM" id="SSF46689">
    <property type="entry name" value="Homeodomain-like"/>
    <property type="match status" value="1"/>
</dbReference>
<dbReference type="PRINTS" id="PR00455">
    <property type="entry name" value="HTHTETR"/>
</dbReference>
<gene>
    <name evidence="6" type="ORF">J4E96_19195</name>
</gene>
<evidence type="ECO:0000256" key="1">
    <source>
        <dbReference type="ARBA" id="ARBA00023015"/>
    </source>
</evidence>
<dbReference type="GO" id="GO:0000976">
    <property type="term" value="F:transcription cis-regulatory region binding"/>
    <property type="evidence" value="ECO:0007669"/>
    <property type="project" value="TreeGrafter"/>
</dbReference>
<keyword evidence="7" id="KW-1185">Reference proteome</keyword>
<dbReference type="Proteomes" id="UP000663937">
    <property type="component" value="Chromosome"/>
</dbReference>
<keyword evidence="2 4" id="KW-0238">DNA-binding</keyword>
<evidence type="ECO:0000256" key="4">
    <source>
        <dbReference type="PROSITE-ProRule" id="PRU00335"/>
    </source>
</evidence>
<evidence type="ECO:0000256" key="3">
    <source>
        <dbReference type="ARBA" id="ARBA00023163"/>
    </source>
</evidence>
<dbReference type="InterPro" id="IPR009057">
    <property type="entry name" value="Homeodomain-like_sf"/>
</dbReference>
<reference evidence="6" key="1">
    <citation type="submission" date="2021-03" db="EMBL/GenBank/DDBJ databases">
        <title>Pengzhenrongella sicca gen. nov., sp. nov., a new member of suborder Micrococcineae isolated from High-Arctic tundra soil.</title>
        <authorList>
            <person name="Peng F."/>
        </authorList>
    </citation>
    <scope>NUCLEOTIDE SEQUENCE</scope>
    <source>
        <strain evidence="6">LRZ-2</strain>
    </source>
</reference>
<dbReference type="Gene3D" id="1.10.357.10">
    <property type="entry name" value="Tetracycline Repressor, domain 2"/>
    <property type="match status" value="1"/>
</dbReference>
<sequence>MTRWEPGGRERLQQAAMALFQEHGYAAVTVADIADQAGLTKRSFFNHFPDKREVPFAGAKELEVEVVDRLRASPGGELPFDAVIAALADAGRGLAQFAPYAAMRRELIASSVDLQERDLMKSAALADAIASVMREWGVSARASRLASASAVAVFVEAFDAWGANPTAEFGDLMASGAHEMQSIVGHAAAT</sequence>
<dbReference type="PANTHER" id="PTHR30055">
    <property type="entry name" value="HTH-TYPE TRANSCRIPTIONAL REGULATOR RUTR"/>
    <property type="match status" value="1"/>
</dbReference>
<dbReference type="AlphaFoldDB" id="A0A8A4ZFV2"/>
<evidence type="ECO:0000313" key="7">
    <source>
        <dbReference type="Proteomes" id="UP000663937"/>
    </source>
</evidence>
<protein>
    <submittedName>
        <fullName evidence="6">TetR family transcriptional regulator</fullName>
    </submittedName>
</protein>
<dbReference type="EMBL" id="CP071868">
    <property type="protein sequence ID" value="QTE29367.1"/>
    <property type="molecule type" value="Genomic_DNA"/>
</dbReference>
<keyword evidence="3" id="KW-0804">Transcription</keyword>
<dbReference type="KEGG" id="psic:J4E96_19195"/>
<dbReference type="InterPro" id="IPR001647">
    <property type="entry name" value="HTH_TetR"/>
</dbReference>
<dbReference type="InterPro" id="IPR023772">
    <property type="entry name" value="DNA-bd_HTH_TetR-type_CS"/>
</dbReference>
<dbReference type="PROSITE" id="PS50977">
    <property type="entry name" value="HTH_TETR_2"/>
    <property type="match status" value="1"/>
</dbReference>
<dbReference type="RefSeq" id="WP_227423643.1">
    <property type="nucleotide sequence ID" value="NZ_CP071868.1"/>
</dbReference>
<dbReference type="Pfam" id="PF00440">
    <property type="entry name" value="TetR_N"/>
    <property type="match status" value="1"/>
</dbReference>
<dbReference type="PROSITE" id="PS01081">
    <property type="entry name" value="HTH_TETR_1"/>
    <property type="match status" value="1"/>
</dbReference>
<evidence type="ECO:0000256" key="2">
    <source>
        <dbReference type="ARBA" id="ARBA00023125"/>
    </source>
</evidence>
<evidence type="ECO:0000259" key="5">
    <source>
        <dbReference type="PROSITE" id="PS50977"/>
    </source>
</evidence>
<dbReference type="GO" id="GO:0003700">
    <property type="term" value="F:DNA-binding transcription factor activity"/>
    <property type="evidence" value="ECO:0007669"/>
    <property type="project" value="TreeGrafter"/>
</dbReference>
<dbReference type="PANTHER" id="PTHR30055:SF238">
    <property type="entry name" value="MYCOFACTOCIN BIOSYNTHESIS TRANSCRIPTIONAL REGULATOR MFTR-RELATED"/>
    <property type="match status" value="1"/>
</dbReference>